<organism evidence="2 3">
    <name type="scientific">Exaiptasia diaphana</name>
    <name type="common">Tropical sea anemone</name>
    <name type="synonym">Aiptasia pulchella</name>
    <dbReference type="NCBI Taxonomy" id="2652724"/>
    <lineage>
        <taxon>Eukaryota</taxon>
        <taxon>Metazoa</taxon>
        <taxon>Cnidaria</taxon>
        <taxon>Anthozoa</taxon>
        <taxon>Hexacorallia</taxon>
        <taxon>Actiniaria</taxon>
        <taxon>Aiptasiidae</taxon>
        <taxon>Exaiptasia</taxon>
    </lineage>
</organism>
<dbReference type="InterPro" id="IPR040610">
    <property type="entry name" value="SNRNP25_ubiquitin"/>
</dbReference>
<protein>
    <recommendedName>
        <fullName evidence="1">SNRNP25 ubiquitin-like domain-containing protein</fullName>
    </recommendedName>
</protein>
<keyword evidence="3" id="KW-1185">Reference proteome</keyword>
<accession>A0A913WX52</accession>
<reference evidence="2" key="1">
    <citation type="submission" date="2022-11" db="UniProtKB">
        <authorList>
            <consortium name="EnsemblMetazoa"/>
        </authorList>
    </citation>
    <scope>IDENTIFICATION</scope>
</reference>
<name>A0A913WX52_EXADI</name>
<dbReference type="AlphaFoldDB" id="A0A913WX52"/>
<sequence>MADEEESEVMSHPELMELFRQELTKLMKDPLLKDLPSEPKVEEVNAQLALEHGRAIVVNVRQQDEKATILPVVIVQNATVDDLKKAIKRHITLKQERDKDTSTQISWNYVWRTYWLTFHGQKLTEDHKQLKEYGISNKDEVTFTKKLRRK</sequence>
<dbReference type="GO" id="GO:0005689">
    <property type="term" value="C:U12-type spliceosomal complex"/>
    <property type="evidence" value="ECO:0007669"/>
    <property type="project" value="TreeGrafter"/>
</dbReference>
<dbReference type="Pfam" id="PF18036">
    <property type="entry name" value="Ubiquitin_4"/>
    <property type="match status" value="1"/>
</dbReference>
<dbReference type="GeneID" id="110234455"/>
<dbReference type="RefSeq" id="XP_020895493.1">
    <property type="nucleotide sequence ID" value="XM_021039834.2"/>
</dbReference>
<dbReference type="Gene3D" id="3.10.20.90">
    <property type="entry name" value="Phosphatidylinositol 3-kinase Catalytic Subunit, Chain A, domain 1"/>
    <property type="match status" value="1"/>
</dbReference>
<dbReference type="InterPro" id="IPR029071">
    <property type="entry name" value="Ubiquitin-like_domsf"/>
</dbReference>
<proteinExistence type="predicted"/>
<evidence type="ECO:0000259" key="1">
    <source>
        <dbReference type="Pfam" id="PF18036"/>
    </source>
</evidence>
<dbReference type="CDD" id="cd17058">
    <property type="entry name" value="Ubl_SNRNP25"/>
    <property type="match status" value="1"/>
</dbReference>
<feature type="domain" description="SNRNP25 ubiquitin-like" evidence="1">
    <location>
        <begin position="58"/>
        <end position="147"/>
    </location>
</feature>
<dbReference type="GO" id="GO:0000398">
    <property type="term" value="P:mRNA splicing, via spliceosome"/>
    <property type="evidence" value="ECO:0007669"/>
    <property type="project" value="InterPro"/>
</dbReference>
<dbReference type="Proteomes" id="UP000887567">
    <property type="component" value="Unplaced"/>
</dbReference>
<dbReference type="SUPFAM" id="SSF54236">
    <property type="entry name" value="Ubiquitin-like"/>
    <property type="match status" value="1"/>
</dbReference>
<dbReference type="InterPro" id="IPR039690">
    <property type="entry name" value="SNRNP25"/>
</dbReference>
<dbReference type="EnsemblMetazoa" id="XM_021039834.2">
    <property type="protein sequence ID" value="XP_020895493.1"/>
    <property type="gene ID" value="LOC110234455"/>
</dbReference>
<dbReference type="PANTHER" id="PTHR14942:SF0">
    <property type="entry name" value="U11_U12 SMALL NUCLEAR RIBONUCLEOPROTEIN 25 KDA PROTEIN"/>
    <property type="match status" value="1"/>
</dbReference>
<evidence type="ECO:0000313" key="3">
    <source>
        <dbReference type="Proteomes" id="UP000887567"/>
    </source>
</evidence>
<evidence type="ECO:0000313" key="2">
    <source>
        <dbReference type="EnsemblMetazoa" id="XP_020895493.1"/>
    </source>
</evidence>
<dbReference type="OrthoDB" id="5987191at2759"/>
<dbReference type="PANTHER" id="PTHR14942">
    <property type="entry name" value="U11/U12 SMALL NUCLEAR RIBONUCLEOPROTEIN 25 KDA PROTEIN"/>
    <property type="match status" value="1"/>
</dbReference>